<gene>
    <name evidence="1" type="ORF">FCALED_LOCUS3212</name>
</gene>
<organism evidence="1 2">
    <name type="scientific">Funneliformis caledonium</name>
    <dbReference type="NCBI Taxonomy" id="1117310"/>
    <lineage>
        <taxon>Eukaryota</taxon>
        <taxon>Fungi</taxon>
        <taxon>Fungi incertae sedis</taxon>
        <taxon>Mucoromycota</taxon>
        <taxon>Glomeromycotina</taxon>
        <taxon>Glomeromycetes</taxon>
        <taxon>Glomerales</taxon>
        <taxon>Glomeraceae</taxon>
        <taxon>Funneliformis</taxon>
    </lineage>
</organism>
<comment type="caution">
    <text evidence="1">The sequence shown here is derived from an EMBL/GenBank/DDBJ whole genome shotgun (WGS) entry which is preliminary data.</text>
</comment>
<dbReference type="EMBL" id="CAJVPQ010000544">
    <property type="protein sequence ID" value="CAG8491017.1"/>
    <property type="molecule type" value="Genomic_DNA"/>
</dbReference>
<accession>A0A9N8WQ88</accession>
<evidence type="ECO:0000313" key="2">
    <source>
        <dbReference type="Proteomes" id="UP000789570"/>
    </source>
</evidence>
<reference evidence="1" key="1">
    <citation type="submission" date="2021-06" db="EMBL/GenBank/DDBJ databases">
        <authorList>
            <person name="Kallberg Y."/>
            <person name="Tangrot J."/>
            <person name="Rosling A."/>
        </authorList>
    </citation>
    <scope>NUCLEOTIDE SEQUENCE</scope>
    <source>
        <strain evidence="1">UK204</strain>
    </source>
</reference>
<name>A0A9N8WQ88_9GLOM</name>
<dbReference type="Proteomes" id="UP000789570">
    <property type="component" value="Unassembled WGS sequence"/>
</dbReference>
<proteinExistence type="predicted"/>
<keyword evidence="2" id="KW-1185">Reference proteome</keyword>
<dbReference type="OrthoDB" id="2260223at2759"/>
<sequence>MSPEYTNTVIDVKKYTQELMNKFEQKLNCNNFYIFIQLGKENKLMNEREKLANGGEDIDDELEKDTKDNTLTIFMYLSSVSFNESNELNEDTFIHRYYYQILEEIFGKTDFALVWANGESESLKESQALDGNNHERKPDF</sequence>
<dbReference type="AlphaFoldDB" id="A0A9N8WQ88"/>
<protein>
    <submittedName>
        <fullName evidence="1">354_t:CDS:1</fullName>
    </submittedName>
</protein>
<evidence type="ECO:0000313" key="1">
    <source>
        <dbReference type="EMBL" id="CAG8491017.1"/>
    </source>
</evidence>